<evidence type="ECO:0000259" key="10">
    <source>
        <dbReference type="PROSITE" id="PS01124"/>
    </source>
</evidence>
<dbReference type="SUPFAM" id="SSF46767">
    <property type="entry name" value="Methylated DNA-protein cysteine methyltransferase, C-terminal domain"/>
    <property type="match status" value="1"/>
</dbReference>
<comment type="caution">
    <text evidence="11">The sequence shown here is derived from an EMBL/GenBank/DDBJ whole genome shotgun (WGS) entry which is preliminary data.</text>
</comment>
<evidence type="ECO:0000256" key="9">
    <source>
        <dbReference type="HAMAP-Rule" id="MF_00772"/>
    </source>
</evidence>
<dbReference type="Pfam" id="PF12833">
    <property type="entry name" value="HTH_18"/>
    <property type="match status" value="1"/>
</dbReference>
<comment type="similarity">
    <text evidence="9">Belongs to the MGMT family.</text>
</comment>
<sequence length="348" mass="39948">MKKKLSFQEKYQIVLNKDVSYEGIFFTAVKTTGVFCRPSCPARKPKIENVVFYDNVQEAIRDGYRPCKTCKPMVMAGETPIYIRDILQELHKNPFLKIKDHDLEVRGIEPNKIRRWFKKHHNMTFQAYQRMLRINTAFHKISKGEAVTNAAFDSGFESLSGFNSSYQHVFGQSASQNKDKHVINIIRLTTPLGPMFGCATNDGVCLLEFTDRKMLEFEFKDITKRLNAVILPGSNGHLKQLERELSEYFNGERKNFTIPLDTPGTKFQNNVWEILQKIPYGETRSYQEQAIRLNKPTAVRAVASANGYNRIAIIIPCHRVIGKNGNLTGYGGGLARKKWLLDFERKNN</sequence>
<evidence type="ECO:0000256" key="1">
    <source>
        <dbReference type="ARBA" id="ARBA00001286"/>
    </source>
</evidence>
<comment type="subcellular location">
    <subcellularLocation>
        <location evidence="9">Cytoplasm</location>
    </subcellularLocation>
</comment>
<dbReference type="GO" id="GO:0032259">
    <property type="term" value="P:methylation"/>
    <property type="evidence" value="ECO:0007669"/>
    <property type="project" value="UniProtKB-KW"/>
</dbReference>
<evidence type="ECO:0000256" key="2">
    <source>
        <dbReference type="ARBA" id="ARBA00022490"/>
    </source>
</evidence>
<proteinExistence type="inferred from homology"/>
<keyword evidence="12" id="KW-1185">Reference proteome</keyword>
<dbReference type="InterPro" id="IPR036631">
    <property type="entry name" value="MGMT_N_sf"/>
</dbReference>
<evidence type="ECO:0000256" key="8">
    <source>
        <dbReference type="ARBA" id="ARBA00049348"/>
    </source>
</evidence>
<evidence type="ECO:0000313" key="11">
    <source>
        <dbReference type="EMBL" id="MDN5202274.1"/>
    </source>
</evidence>
<dbReference type="InterPro" id="IPR036217">
    <property type="entry name" value="MethylDNA_cys_MeTrfase_DNAb"/>
</dbReference>
<dbReference type="InterPro" id="IPR008332">
    <property type="entry name" value="MethylG_MeTrfase_N"/>
</dbReference>
<dbReference type="PANTHER" id="PTHR10815:SF5">
    <property type="entry name" value="METHYLATED-DNA--PROTEIN-CYSTEINE METHYLTRANSFERASE"/>
    <property type="match status" value="1"/>
</dbReference>
<dbReference type="Proteomes" id="UP001172082">
    <property type="component" value="Unassembled WGS sequence"/>
</dbReference>
<keyword evidence="4 9" id="KW-0808">Transferase</keyword>
<evidence type="ECO:0000313" key="12">
    <source>
        <dbReference type="Proteomes" id="UP001172082"/>
    </source>
</evidence>
<dbReference type="InterPro" id="IPR014048">
    <property type="entry name" value="MethylDNA_cys_MeTrfase_DNA-bd"/>
</dbReference>
<evidence type="ECO:0000256" key="7">
    <source>
        <dbReference type="ARBA" id="ARBA00023204"/>
    </source>
</evidence>
<evidence type="ECO:0000256" key="4">
    <source>
        <dbReference type="ARBA" id="ARBA00022679"/>
    </source>
</evidence>
<comment type="catalytic activity">
    <reaction evidence="8 9">
        <text>a 6-O-methyl-2'-deoxyguanosine in DNA + L-cysteinyl-[protein] = S-methyl-L-cysteinyl-[protein] + a 2'-deoxyguanosine in DNA</text>
        <dbReference type="Rhea" id="RHEA:24000"/>
        <dbReference type="Rhea" id="RHEA-COMP:10131"/>
        <dbReference type="Rhea" id="RHEA-COMP:10132"/>
        <dbReference type="Rhea" id="RHEA-COMP:11367"/>
        <dbReference type="Rhea" id="RHEA-COMP:11368"/>
        <dbReference type="ChEBI" id="CHEBI:29950"/>
        <dbReference type="ChEBI" id="CHEBI:82612"/>
        <dbReference type="ChEBI" id="CHEBI:85445"/>
        <dbReference type="ChEBI" id="CHEBI:85448"/>
        <dbReference type="EC" id="2.1.1.63"/>
    </reaction>
</comment>
<dbReference type="PROSITE" id="PS01124">
    <property type="entry name" value="HTH_ARAC_FAMILY_2"/>
    <property type="match status" value="1"/>
</dbReference>
<dbReference type="Pfam" id="PF02870">
    <property type="entry name" value="Methyltransf_1N"/>
    <property type="match status" value="1"/>
</dbReference>
<keyword evidence="5 9" id="KW-0227">DNA damage</keyword>
<dbReference type="PANTHER" id="PTHR10815">
    <property type="entry name" value="METHYLATED-DNA--PROTEIN-CYSTEINE METHYLTRANSFERASE"/>
    <property type="match status" value="1"/>
</dbReference>
<dbReference type="Gene3D" id="1.10.10.10">
    <property type="entry name" value="Winged helix-like DNA-binding domain superfamily/Winged helix DNA-binding domain"/>
    <property type="match status" value="1"/>
</dbReference>
<comment type="catalytic activity">
    <reaction evidence="1 9">
        <text>a 4-O-methyl-thymidine in DNA + L-cysteinyl-[protein] = a thymidine in DNA + S-methyl-L-cysteinyl-[protein]</text>
        <dbReference type="Rhea" id="RHEA:53428"/>
        <dbReference type="Rhea" id="RHEA-COMP:10131"/>
        <dbReference type="Rhea" id="RHEA-COMP:10132"/>
        <dbReference type="Rhea" id="RHEA-COMP:13555"/>
        <dbReference type="Rhea" id="RHEA-COMP:13556"/>
        <dbReference type="ChEBI" id="CHEBI:29950"/>
        <dbReference type="ChEBI" id="CHEBI:82612"/>
        <dbReference type="ChEBI" id="CHEBI:137386"/>
        <dbReference type="ChEBI" id="CHEBI:137387"/>
        <dbReference type="EC" id="2.1.1.63"/>
    </reaction>
</comment>
<dbReference type="Gene3D" id="1.10.10.60">
    <property type="entry name" value="Homeodomain-like"/>
    <property type="match status" value="1"/>
</dbReference>
<keyword evidence="7 9" id="KW-0234">DNA repair</keyword>
<dbReference type="InterPro" id="IPR016221">
    <property type="entry name" value="Bifunct_regulatory_prot_Ada"/>
</dbReference>
<dbReference type="Pfam" id="PF01035">
    <property type="entry name" value="DNA_binding_1"/>
    <property type="match status" value="1"/>
</dbReference>
<dbReference type="InterPro" id="IPR036388">
    <property type="entry name" value="WH-like_DNA-bd_sf"/>
</dbReference>
<dbReference type="GO" id="GO:0003908">
    <property type="term" value="F:methylated-DNA-[protein]-cysteine S-methyltransferase activity"/>
    <property type="evidence" value="ECO:0007669"/>
    <property type="project" value="UniProtKB-EC"/>
</dbReference>
<dbReference type="SUPFAM" id="SSF53155">
    <property type="entry name" value="Methylated DNA-protein cysteine methyltransferase domain"/>
    <property type="match status" value="1"/>
</dbReference>
<dbReference type="EC" id="2.1.1.63" evidence="9"/>
<evidence type="ECO:0000256" key="3">
    <source>
        <dbReference type="ARBA" id="ARBA00022603"/>
    </source>
</evidence>
<protein>
    <recommendedName>
        <fullName evidence="9">Methylated-DNA--protein-cysteine methyltransferase</fullName>
        <ecNumber evidence="9">2.1.1.63</ecNumber>
    </recommendedName>
    <alternativeName>
        <fullName evidence="9">6-O-methylguanine-DNA methyltransferase</fullName>
        <shortName evidence="9">MGMT</shortName>
    </alternativeName>
    <alternativeName>
        <fullName evidence="9">O-6-methylguanine-DNA-alkyltransferase</fullName>
    </alternativeName>
</protein>
<organism evidence="11 12">
    <name type="scientific">Splendidivirga corallicola</name>
    <dbReference type="NCBI Taxonomy" id="3051826"/>
    <lineage>
        <taxon>Bacteria</taxon>
        <taxon>Pseudomonadati</taxon>
        <taxon>Bacteroidota</taxon>
        <taxon>Cytophagia</taxon>
        <taxon>Cytophagales</taxon>
        <taxon>Splendidivirgaceae</taxon>
        <taxon>Splendidivirga</taxon>
    </lineage>
</organism>
<comment type="function">
    <text evidence="9">Involved in the cellular defense against the biological effects of O6-methylguanine (O6-MeG) and O4-methylthymine (O4-MeT) in DNA. Repairs the methylated nucleobase in DNA by stoichiometrically transferring the methyl group to a cysteine residue in the enzyme. This is a suicide reaction: the enzyme is irreversibly inactivated.</text>
</comment>
<dbReference type="PROSITE" id="PS00374">
    <property type="entry name" value="MGMT"/>
    <property type="match status" value="1"/>
</dbReference>
<feature type="active site" description="Nucleophile; methyl group acceptor" evidence="9">
    <location>
        <position position="317"/>
    </location>
</feature>
<keyword evidence="3 9" id="KW-0489">Methyltransferase</keyword>
<dbReference type="NCBIfam" id="TIGR00589">
    <property type="entry name" value="ogt"/>
    <property type="match status" value="1"/>
</dbReference>
<accession>A0ABT8KPZ1</accession>
<dbReference type="InterPro" id="IPR023546">
    <property type="entry name" value="MGMT"/>
</dbReference>
<reference evidence="11" key="1">
    <citation type="submission" date="2023-06" db="EMBL/GenBank/DDBJ databases">
        <title>Genomic of Parafulvivirga corallium.</title>
        <authorList>
            <person name="Wang G."/>
        </authorList>
    </citation>
    <scope>NUCLEOTIDE SEQUENCE</scope>
    <source>
        <strain evidence="11">BMA10</strain>
    </source>
</reference>
<dbReference type="InterPro" id="IPR018060">
    <property type="entry name" value="HTH_AraC"/>
</dbReference>
<dbReference type="InterPro" id="IPR001497">
    <property type="entry name" value="MethylDNA_cys_MeTrfase_AS"/>
</dbReference>
<dbReference type="RefSeq" id="WP_346752300.1">
    <property type="nucleotide sequence ID" value="NZ_JAUJEA010000004.1"/>
</dbReference>
<dbReference type="InterPro" id="IPR035451">
    <property type="entry name" value="Ada-like_dom_sf"/>
</dbReference>
<dbReference type="InterPro" id="IPR004026">
    <property type="entry name" value="Ada_DNA_repair_Zn-bd"/>
</dbReference>
<dbReference type="CDD" id="cd06445">
    <property type="entry name" value="ATase"/>
    <property type="match status" value="1"/>
</dbReference>
<dbReference type="PIRSF" id="PIRSF000409">
    <property type="entry name" value="Ada"/>
    <property type="match status" value="1"/>
</dbReference>
<dbReference type="EMBL" id="JAUJEA010000004">
    <property type="protein sequence ID" value="MDN5202274.1"/>
    <property type="molecule type" value="Genomic_DNA"/>
</dbReference>
<evidence type="ECO:0000256" key="6">
    <source>
        <dbReference type="ARBA" id="ARBA00023159"/>
    </source>
</evidence>
<dbReference type="Pfam" id="PF02805">
    <property type="entry name" value="Ada_Zn_binding"/>
    <property type="match status" value="1"/>
</dbReference>
<gene>
    <name evidence="11" type="ORF">QQ008_12890</name>
</gene>
<name>A0ABT8KPZ1_9BACT</name>
<dbReference type="HAMAP" id="MF_00772">
    <property type="entry name" value="OGT"/>
    <property type="match status" value="1"/>
</dbReference>
<keyword evidence="6" id="KW-0010">Activator</keyword>
<comment type="miscellaneous">
    <text evidence="9">This enzyme catalyzes only one turnover and therefore is not strictly catalytic. According to one definition, an enzyme is a biocatalyst that acts repeatedly and over many reaction cycles.</text>
</comment>
<evidence type="ECO:0000256" key="5">
    <source>
        <dbReference type="ARBA" id="ARBA00022763"/>
    </source>
</evidence>
<dbReference type="Gene3D" id="3.40.10.10">
    <property type="entry name" value="DNA Methylphosphotriester Repair Domain"/>
    <property type="match status" value="1"/>
</dbReference>
<keyword evidence="2 9" id="KW-0963">Cytoplasm</keyword>
<feature type="domain" description="HTH araC/xylS-type" evidence="10">
    <location>
        <begin position="107"/>
        <end position="180"/>
    </location>
</feature>
<dbReference type="SMART" id="SM00342">
    <property type="entry name" value="HTH_ARAC"/>
    <property type="match status" value="1"/>
</dbReference>
<dbReference type="SUPFAM" id="SSF57884">
    <property type="entry name" value="Ada DNA repair protein, N-terminal domain (N-Ada 10)"/>
    <property type="match status" value="1"/>
</dbReference>
<dbReference type="Gene3D" id="3.30.160.70">
    <property type="entry name" value="Methylated DNA-protein cysteine methyltransferase domain"/>
    <property type="match status" value="1"/>
</dbReference>